<name>U5DN70_9CHRO</name>
<dbReference type="AlphaFoldDB" id="U5DN70"/>
<accession>U5DN70</accession>
<evidence type="ECO:0000313" key="1">
    <source>
        <dbReference type="EMBL" id="ERN41130.1"/>
    </source>
</evidence>
<dbReference type="InParanoid" id="U5DN70"/>
<sequence>MFLRHISKNIFELTKLIANYTFKDNTEHMFAEPAIWTKIIFINLACTYQSVNFFIKVEIVAIVSQVEIHPGSLRWMCVLEELALAVCRPKVEPWQ</sequence>
<organism evidence="1 2">
    <name type="scientific">Rubidibacter lacunae KORDI 51-2</name>
    <dbReference type="NCBI Taxonomy" id="582515"/>
    <lineage>
        <taxon>Bacteria</taxon>
        <taxon>Bacillati</taxon>
        <taxon>Cyanobacteriota</taxon>
        <taxon>Cyanophyceae</taxon>
        <taxon>Oscillatoriophycideae</taxon>
        <taxon>Chroococcales</taxon>
        <taxon>Aphanothecaceae</taxon>
        <taxon>Rubidibacter</taxon>
    </lineage>
</organism>
<gene>
    <name evidence="1" type="ORF">KR51_00023940</name>
</gene>
<comment type="caution">
    <text evidence="1">The sequence shown here is derived from an EMBL/GenBank/DDBJ whole genome shotgun (WGS) entry which is preliminary data.</text>
</comment>
<keyword evidence="2" id="KW-1185">Reference proteome</keyword>
<proteinExistence type="predicted"/>
<evidence type="ECO:0000313" key="2">
    <source>
        <dbReference type="Proteomes" id="UP000016960"/>
    </source>
</evidence>
<dbReference type="Proteomes" id="UP000016960">
    <property type="component" value="Unassembled WGS sequence"/>
</dbReference>
<dbReference type="EMBL" id="ASSJ01000055">
    <property type="protein sequence ID" value="ERN41130.1"/>
    <property type="molecule type" value="Genomic_DNA"/>
</dbReference>
<protein>
    <submittedName>
        <fullName evidence="1">Uncharacterized protein</fullName>
    </submittedName>
</protein>
<reference evidence="1 2" key="1">
    <citation type="submission" date="2013-05" db="EMBL/GenBank/DDBJ databases">
        <title>Draft genome sequence of Rubidibacter lacunae KORDI 51-2.</title>
        <authorList>
            <person name="Choi D.H."/>
            <person name="Noh J.H."/>
            <person name="Kwon K.-K."/>
            <person name="Lee J.-H."/>
            <person name="Ryu J.-Y."/>
        </authorList>
    </citation>
    <scope>NUCLEOTIDE SEQUENCE [LARGE SCALE GENOMIC DNA]</scope>
    <source>
        <strain evidence="1 2">KORDI 51-2</strain>
    </source>
</reference>